<reference evidence="10 11" key="1">
    <citation type="submission" date="2024-08" db="EMBL/GenBank/DDBJ databases">
        <title>Tateyamaria sp. nov., isolated from marine algae.</title>
        <authorList>
            <person name="Choi B.J."/>
            <person name="Kim J.M."/>
            <person name="Lee J.K."/>
            <person name="Choi D.G."/>
            <person name="Bayburt H."/>
            <person name="Baek J.H."/>
            <person name="Han D.M."/>
            <person name="Jeon C.O."/>
        </authorList>
    </citation>
    <scope>NUCLEOTIDE SEQUENCE [LARGE SCALE GENOMIC DNA]</scope>
    <source>
        <strain evidence="10 11">KMU-156</strain>
    </source>
</reference>
<keyword evidence="11" id="KW-1185">Reference proteome</keyword>
<keyword evidence="3" id="KW-0813">Transport</keyword>
<evidence type="ECO:0000256" key="5">
    <source>
        <dbReference type="ARBA" id="ARBA00022519"/>
    </source>
</evidence>
<sequence length="147" mass="15917">MRKLSPREINIAVAASLIIGCAVLWSTVVAPSLTSRADSFAQLRKVDILWEVLDQLPDTLQGAQPVMRDPLRQRVTASARAAAIDIRRLDPQGAALSVSLDDVAFTVLIGWLETLTTKSGVQVFSAEIGRRPEPGIVSARIVMEDAQ</sequence>
<comment type="subcellular location">
    <subcellularLocation>
        <location evidence="1">Cell inner membrane</location>
        <topology evidence="1">Single-pass membrane protein</topology>
    </subcellularLocation>
</comment>
<dbReference type="Pfam" id="PF04612">
    <property type="entry name" value="T2SSM"/>
    <property type="match status" value="1"/>
</dbReference>
<keyword evidence="4" id="KW-1003">Cell membrane</keyword>
<dbReference type="InterPro" id="IPR023229">
    <property type="entry name" value="T2SS_M_periplasmic_sf"/>
</dbReference>
<evidence type="ECO:0000256" key="2">
    <source>
        <dbReference type="ARBA" id="ARBA00010637"/>
    </source>
</evidence>
<dbReference type="PROSITE" id="PS51257">
    <property type="entry name" value="PROKAR_LIPOPROTEIN"/>
    <property type="match status" value="1"/>
</dbReference>
<dbReference type="Gene3D" id="3.30.1360.100">
    <property type="entry name" value="General secretion pathway protein M, EpsM"/>
    <property type="match status" value="1"/>
</dbReference>
<evidence type="ECO:0000313" key="10">
    <source>
        <dbReference type="EMBL" id="MFL4470151.1"/>
    </source>
</evidence>
<evidence type="ECO:0000256" key="6">
    <source>
        <dbReference type="ARBA" id="ARBA00022692"/>
    </source>
</evidence>
<keyword evidence="5" id="KW-0997">Cell inner membrane</keyword>
<dbReference type="EMBL" id="JBHDIY010000002">
    <property type="protein sequence ID" value="MFL4470151.1"/>
    <property type="molecule type" value="Genomic_DNA"/>
</dbReference>
<evidence type="ECO:0000256" key="3">
    <source>
        <dbReference type="ARBA" id="ARBA00022448"/>
    </source>
</evidence>
<keyword evidence="7" id="KW-0653">Protein transport</keyword>
<proteinExistence type="inferred from homology"/>
<evidence type="ECO:0000313" key="11">
    <source>
        <dbReference type="Proteomes" id="UP001627408"/>
    </source>
</evidence>
<evidence type="ECO:0000256" key="7">
    <source>
        <dbReference type="ARBA" id="ARBA00022927"/>
    </source>
</evidence>
<evidence type="ECO:0000256" key="8">
    <source>
        <dbReference type="ARBA" id="ARBA00022989"/>
    </source>
</evidence>
<evidence type="ECO:0000256" key="4">
    <source>
        <dbReference type="ARBA" id="ARBA00022475"/>
    </source>
</evidence>
<dbReference type="Proteomes" id="UP001627408">
    <property type="component" value="Unassembled WGS sequence"/>
</dbReference>
<name>A0ABW8USR0_9RHOB</name>
<organism evidence="10 11">
    <name type="scientific">Tateyamaria armeniaca</name>
    <dbReference type="NCBI Taxonomy" id="2518930"/>
    <lineage>
        <taxon>Bacteria</taxon>
        <taxon>Pseudomonadati</taxon>
        <taxon>Pseudomonadota</taxon>
        <taxon>Alphaproteobacteria</taxon>
        <taxon>Rhodobacterales</taxon>
        <taxon>Roseobacteraceae</taxon>
        <taxon>Tateyamaria</taxon>
    </lineage>
</organism>
<protein>
    <submittedName>
        <fullName evidence="10">Type II secretion system protein GspM</fullName>
    </submittedName>
</protein>
<dbReference type="InterPro" id="IPR007690">
    <property type="entry name" value="T2SS_GspM"/>
</dbReference>
<evidence type="ECO:0000256" key="1">
    <source>
        <dbReference type="ARBA" id="ARBA00004377"/>
    </source>
</evidence>
<gene>
    <name evidence="10" type="primary">gspM</name>
    <name evidence="10" type="ORF">ACERZ8_09810</name>
</gene>
<keyword evidence="8" id="KW-1133">Transmembrane helix</keyword>
<dbReference type="RefSeq" id="WP_407592021.1">
    <property type="nucleotide sequence ID" value="NZ_JBHDIY010000002.1"/>
</dbReference>
<evidence type="ECO:0000256" key="9">
    <source>
        <dbReference type="ARBA" id="ARBA00023136"/>
    </source>
</evidence>
<accession>A0ABW8USR0</accession>
<comment type="similarity">
    <text evidence="2">Belongs to the GSP M family.</text>
</comment>
<dbReference type="SUPFAM" id="SSF103054">
    <property type="entry name" value="General secretion pathway protein M, EpsM"/>
    <property type="match status" value="1"/>
</dbReference>
<keyword evidence="9" id="KW-0472">Membrane</keyword>
<keyword evidence="6" id="KW-0812">Transmembrane</keyword>
<comment type="caution">
    <text evidence="10">The sequence shown here is derived from an EMBL/GenBank/DDBJ whole genome shotgun (WGS) entry which is preliminary data.</text>
</comment>